<feature type="compositionally biased region" description="Polar residues" evidence="1">
    <location>
        <begin position="217"/>
        <end position="240"/>
    </location>
</feature>
<feature type="compositionally biased region" description="Polar residues" evidence="1">
    <location>
        <begin position="193"/>
        <end position="207"/>
    </location>
</feature>
<evidence type="ECO:0000313" key="3">
    <source>
        <dbReference type="Proteomes" id="UP000738349"/>
    </source>
</evidence>
<gene>
    <name evidence="2" type="ORF">EDB81DRAFT_948899</name>
</gene>
<name>A0A9P9EIG3_9HYPO</name>
<evidence type="ECO:0000313" key="2">
    <source>
        <dbReference type="EMBL" id="KAH7137714.1"/>
    </source>
</evidence>
<keyword evidence="3" id="KW-1185">Reference proteome</keyword>
<dbReference type="EMBL" id="JAGMUV010000012">
    <property type="protein sequence ID" value="KAH7137714.1"/>
    <property type="molecule type" value="Genomic_DNA"/>
</dbReference>
<dbReference type="AlphaFoldDB" id="A0A9P9EIG3"/>
<organism evidence="2 3">
    <name type="scientific">Dactylonectria macrodidyma</name>
    <dbReference type="NCBI Taxonomy" id="307937"/>
    <lineage>
        <taxon>Eukaryota</taxon>
        <taxon>Fungi</taxon>
        <taxon>Dikarya</taxon>
        <taxon>Ascomycota</taxon>
        <taxon>Pezizomycotina</taxon>
        <taxon>Sordariomycetes</taxon>
        <taxon>Hypocreomycetidae</taxon>
        <taxon>Hypocreales</taxon>
        <taxon>Nectriaceae</taxon>
        <taxon>Dactylonectria</taxon>
    </lineage>
</organism>
<feature type="region of interest" description="Disordered" evidence="1">
    <location>
        <begin position="184"/>
        <end position="240"/>
    </location>
</feature>
<reference evidence="2" key="1">
    <citation type="journal article" date="2021" name="Nat. Commun.">
        <title>Genetic determinants of endophytism in the Arabidopsis root mycobiome.</title>
        <authorList>
            <person name="Mesny F."/>
            <person name="Miyauchi S."/>
            <person name="Thiergart T."/>
            <person name="Pickel B."/>
            <person name="Atanasova L."/>
            <person name="Karlsson M."/>
            <person name="Huettel B."/>
            <person name="Barry K.W."/>
            <person name="Haridas S."/>
            <person name="Chen C."/>
            <person name="Bauer D."/>
            <person name="Andreopoulos W."/>
            <person name="Pangilinan J."/>
            <person name="LaButti K."/>
            <person name="Riley R."/>
            <person name="Lipzen A."/>
            <person name="Clum A."/>
            <person name="Drula E."/>
            <person name="Henrissat B."/>
            <person name="Kohler A."/>
            <person name="Grigoriev I.V."/>
            <person name="Martin F.M."/>
            <person name="Hacquard S."/>
        </authorList>
    </citation>
    <scope>NUCLEOTIDE SEQUENCE</scope>
    <source>
        <strain evidence="2">MPI-CAGE-AT-0147</strain>
    </source>
</reference>
<evidence type="ECO:0000256" key="1">
    <source>
        <dbReference type="SAM" id="MobiDB-lite"/>
    </source>
</evidence>
<protein>
    <submittedName>
        <fullName evidence="2">Uncharacterized protein</fullName>
    </submittedName>
</protein>
<proteinExistence type="predicted"/>
<sequence>MPKRYLNVEPMNSIMTPHTFRQKTQRSHQQNQERAYVAASRRSDRSIEARVQSARMASQVHKTRTGKALRVSKEIVMMDEMYEEEDDGLLRSYRILGQHLQTPSVDMNSKVNAYLKSQALMSQMVSSTEKDWRENEVNRQFAQCFHHADQTISKRWATPRFSVSSTSSQAQGDHQHALDIQSVNCGQEPYPGAQNQSPSGVSQSQLGSADIGALSPSALTPESTTSPEIPQANVGSVSGNSIPPDAFMDYDSDGSVFTAELPLEAKLLITGFDQHETFDPIMYDQQCDTRLDSSYEVLECANGENVLDIHDDFLCNRLDSMNWDPIAHQNNSTDEFFWDTFINDSPWNNDQQSASGHSFL</sequence>
<dbReference type="OrthoDB" id="5101663at2759"/>
<comment type="caution">
    <text evidence="2">The sequence shown here is derived from an EMBL/GenBank/DDBJ whole genome shotgun (WGS) entry which is preliminary data.</text>
</comment>
<dbReference type="Proteomes" id="UP000738349">
    <property type="component" value="Unassembled WGS sequence"/>
</dbReference>
<accession>A0A9P9EIG3</accession>